<proteinExistence type="predicted"/>
<reference evidence="2" key="2">
    <citation type="submission" date="2015-06" db="UniProtKB">
        <authorList>
            <consortium name="EnsemblProtists"/>
        </authorList>
    </citation>
    <scope>IDENTIFICATION</scope>
    <source>
        <strain evidence="2">Emoy2</strain>
    </source>
</reference>
<dbReference type="AlphaFoldDB" id="M4BKA9"/>
<reference evidence="3" key="1">
    <citation type="journal article" date="2010" name="Science">
        <title>Signatures of adaptation to obligate biotrophy in the Hyaloperonospora arabidopsidis genome.</title>
        <authorList>
            <person name="Baxter L."/>
            <person name="Tripathy S."/>
            <person name="Ishaque N."/>
            <person name="Boot N."/>
            <person name="Cabral A."/>
            <person name="Kemen E."/>
            <person name="Thines M."/>
            <person name="Ah-Fong A."/>
            <person name="Anderson R."/>
            <person name="Badejoko W."/>
            <person name="Bittner-Eddy P."/>
            <person name="Boore J.L."/>
            <person name="Chibucos M.C."/>
            <person name="Coates M."/>
            <person name="Dehal P."/>
            <person name="Delehaunty K."/>
            <person name="Dong S."/>
            <person name="Downton P."/>
            <person name="Dumas B."/>
            <person name="Fabro G."/>
            <person name="Fronick C."/>
            <person name="Fuerstenberg S.I."/>
            <person name="Fulton L."/>
            <person name="Gaulin E."/>
            <person name="Govers F."/>
            <person name="Hughes L."/>
            <person name="Humphray S."/>
            <person name="Jiang R.H."/>
            <person name="Judelson H."/>
            <person name="Kamoun S."/>
            <person name="Kyung K."/>
            <person name="Meijer H."/>
            <person name="Minx P."/>
            <person name="Morris P."/>
            <person name="Nelson J."/>
            <person name="Phuntumart V."/>
            <person name="Qutob D."/>
            <person name="Rehmany A."/>
            <person name="Rougon-Cardoso A."/>
            <person name="Ryden P."/>
            <person name="Torto-Alalibo T."/>
            <person name="Studholme D."/>
            <person name="Wang Y."/>
            <person name="Win J."/>
            <person name="Wood J."/>
            <person name="Clifton S.W."/>
            <person name="Rogers J."/>
            <person name="Van den Ackerveken G."/>
            <person name="Jones J.D."/>
            <person name="McDowell J.M."/>
            <person name="Beynon J."/>
            <person name="Tyler B.M."/>
        </authorList>
    </citation>
    <scope>NUCLEOTIDE SEQUENCE [LARGE SCALE GENOMIC DNA]</scope>
    <source>
        <strain evidence="3">Emoy2</strain>
    </source>
</reference>
<dbReference type="Proteomes" id="UP000011713">
    <property type="component" value="Unassembled WGS sequence"/>
</dbReference>
<feature type="region of interest" description="Disordered" evidence="1">
    <location>
        <begin position="63"/>
        <end position="88"/>
    </location>
</feature>
<dbReference type="EnsemblProtists" id="HpaT806842">
    <property type="protein sequence ID" value="HpaP806842"/>
    <property type="gene ID" value="HpaG806842"/>
</dbReference>
<evidence type="ECO:0000256" key="1">
    <source>
        <dbReference type="SAM" id="MobiDB-lite"/>
    </source>
</evidence>
<dbReference type="HOGENOM" id="CLU_174377_0_0_1"/>
<evidence type="ECO:0000313" key="2">
    <source>
        <dbReference type="EnsemblProtists" id="HpaP806842"/>
    </source>
</evidence>
<dbReference type="EMBL" id="JH598349">
    <property type="status" value="NOT_ANNOTATED_CDS"/>
    <property type="molecule type" value="Genomic_DNA"/>
</dbReference>
<dbReference type="InParanoid" id="M4BKA9"/>
<keyword evidence="3" id="KW-1185">Reference proteome</keyword>
<name>M4BKA9_HYAAE</name>
<protein>
    <submittedName>
        <fullName evidence="2">Uncharacterized protein</fullName>
    </submittedName>
</protein>
<accession>M4BKA9</accession>
<evidence type="ECO:0000313" key="3">
    <source>
        <dbReference type="Proteomes" id="UP000011713"/>
    </source>
</evidence>
<sequence length="88" mass="9727">MNSALLRSEQQQVGMAISKLDGSSQRMASNIPGSMDLSLAETDEEAELRAVGQHRNIRRCFTARRATSGRTPTTNQKSGMVRENVDFQ</sequence>
<dbReference type="VEuPathDB" id="FungiDB:HpaG806842"/>
<organism evidence="2 3">
    <name type="scientific">Hyaloperonospora arabidopsidis (strain Emoy2)</name>
    <name type="common">Downy mildew agent</name>
    <name type="synonym">Peronospora arabidopsidis</name>
    <dbReference type="NCBI Taxonomy" id="559515"/>
    <lineage>
        <taxon>Eukaryota</taxon>
        <taxon>Sar</taxon>
        <taxon>Stramenopiles</taxon>
        <taxon>Oomycota</taxon>
        <taxon>Peronosporomycetes</taxon>
        <taxon>Peronosporales</taxon>
        <taxon>Peronosporaceae</taxon>
        <taxon>Hyaloperonospora</taxon>
    </lineage>
</organism>
<feature type="compositionally biased region" description="Polar residues" evidence="1">
    <location>
        <begin position="68"/>
        <end position="78"/>
    </location>
</feature>